<reference evidence="10" key="1">
    <citation type="submission" date="2017-12" db="EMBL/GenBank/DDBJ databases">
        <authorList>
            <person name="Yu X.-Y."/>
        </authorList>
    </citation>
    <scope>NUCLEOTIDE SEQUENCE [LARGE SCALE GENOMIC DNA]</scope>
    <source>
        <strain evidence="10">ZYSR67-Z</strain>
    </source>
</reference>
<comment type="function">
    <text evidence="6">Involved in the assembly process of the P-ring formation. It may associate with FlgF on the rod constituting a structure essential for the P-ring assembly or may act as a modulator protein for the P-ring assembly.</text>
</comment>
<evidence type="ECO:0000313" key="10">
    <source>
        <dbReference type="Proteomes" id="UP000242861"/>
    </source>
</evidence>
<dbReference type="SMART" id="SM00858">
    <property type="entry name" value="SAF"/>
    <property type="match status" value="1"/>
</dbReference>
<evidence type="ECO:0000256" key="7">
    <source>
        <dbReference type="SAM" id="SignalP"/>
    </source>
</evidence>
<evidence type="ECO:0000256" key="6">
    <source>
        <dbReference type="ARBA" id="ARBA00025643"/>
    </source>
</evidence>
<protein>
    <recommendedName>
        <fullName evidence="3">Flagella basal body P-ring formation protein FlgA</fullName>
    </recommendedName>
</protein>
<evidence type="ECO:0000256" key="4">
    <source>
        <dbReference type="ARBA" id="ARBA00022729"/>
    </source>
</evidence>
<evidence type="ECO:0000256" key="2">
    <source>
        <dbReference type="ARBA" id="ARBA00010474"/>
    </source>
</evidence>
<dbReference type="Proteomes" id="UP000242861">
    <property type="component" value="Unassembled WGS sequence"/>
</dbReference>
<dbReference type="AlphaFoldDB" id="A0A2I0CU53"/>
<dbReference type="Gene3D" id="2.30.30.760">
    <property type="match status" value="1"/>
</dbReference>
<dbReference type="EMBL" id="PIYS01000002">
    <property type="protein sequence ID" value="PKF73057.1"/>
    <property type="molecule type" value="Genomic_DNA"/>
</dbReference>
<evidence type="ECO:0000313" key="9">
    <source>
        <dbReference type="EMBL" id="PKF73057.1"/>
    </source>
</evidence>
<accession>A0A2I0CU53</accession>
<dbReference type="InterPro" id="IPR013974">
    <property type="entry name" value="SAF"/>
</dbReference>
<sequence>MNATMTTFRRHLALRCHWVLLLPALFGACHSVAQSQSIGPEQLIGASQQFLEELVSAHLQRSSIQGRHEVEISRLDPRLRLAECTRPLEFSLQGQGHPIGRLSLRVRCTGTTPWALLVPAHVRLYQPVVTLVHPLQRNSLVQASDISLVEQDVSLLRQGFITETQQVIGQKLTRNLGANQILTPSHLQQAEAVRKGEHVVISAGTGSIKVKMPGEALSDGAVGQQIRVRNLRSERIIRARVTGPGQVEAGM</sequence>
<dbReference type="InterPro" id="IPR039246">
    <property type="entry name" value="Flagellar_FlgA"/>
</dbReference>
<dbReference type="Gene3D" id="3.90.1210.10">
    <property type="entry name" value="Antifreeze-like/N-acetylneuraminic acid synthase C-terminal domain"/>
    <property type="match status" value="1"/>
</dbReference>
<keyword evidence="9" id="KW-0969">Cilium</keyword>
<dbReference type="NCBIfam" id="TIGR03170">
    <property type="entry name" value="flgA_cterm"/>
    <property type="match status" value="1"/>
</dbReference>
<dbReference type="Pfam" id="PF13144">
    <property type="entry name" value="ChapFlgA"/>
    <property type="match status" value="1"/>
</dbReference>
<evidence type="ECO:0000259" key="8">
    <source>
        <dbReference type="SMART" id="SM00858"/>
    </source>
</evidence>
<dbReference type="CDD" id="cd11614">
    <property type="entry name" value="SAF_CpaB_FlgA_like"/>
    <property type="match status" value="1"/>
</dbReference>
<name>A0A2I0CU53_9PSED</name>
<evidence type="ECO:0000256" key="1">
    <source>
        <dbReference type="ARBA" id="ARBA00004418"/>
    </source>
</evidence>
<feature type="chain" id="PRO_5014140211" description="Flagella basal body P-ring formation protein FlgA" evidence="7">
    <location>
        <begin position="36"/>
        <end position="251"/>
    </location>
</feature>
<keyword evidence="9" id="KW-0282">Flagellum</keyword>
<organism evidence="9 10">
    <name type="scientific">Pseudomonas fluvialis</name>
    <dbReference type="NCBI Taxonomy" id="1793966"/>
    <lineage>
        <taxon>Bacteria</taxon>
        <taxon>Pseudomonadati</taxon>
        <taxon>Pseudomonadota</taxon>
        <taxon>Gammaproteobacteria</taxon>
        <taxon>Pseudomonadales</taxon>
        <taxon>Pseudomonadaceae</taxon>
        <taxon>Pseudomonas</taxon>
    </lineage>
</organism>
<evidence type="ECO:0000256" key="5">
    <source>
        <dbReference type="ARBA" id="ARBA00022764"/>
    </source>
</evidence>
<evidence type="ECO:0000256" key="3">
    <source>
        <dbReference type="ARBA" id="ARBA00014754"/>
    </source>
</evidence>
<dbReference type="Pfam" id="PF17656">
    <property type="entry name" value="ChapFlgA_N"/>
    <property type="match status" value="1"/>
</dbReference>
<feature type="signal peptide" evidence="7">
    <location>
        <begin position="1"/>
        <end position="35"/>
    </location>
</feature>
<gene>
    <name evidence="9" type="primary">flgA</name>
    <name evidence="9" type="ORF">CW360_00930</name>
</gene>
<comment type="caution">
    <text evidence="9">The sequence shown here is derived from an EMBL/GenBank/DDBJ whole genome shotgun (WGS) entry which is preliminary data.</text>
</comment>
<dbReference type="InterPro" id="IPR017585">
    <property type="entry name" value="SAF_FlgA"/>
</dbReference>
<proteinExistence type="inferred from homology"/>
<keyword evidence="9" id="KW-0966">Cell projection</keyword>
<keyword evidence="5" id="KW-0574">Periplasm</keyword>
<dbReference type="PANTHER" id="PTHR36307">
    <property type="entry name" value="FLAGELLA BASAL BODY P-RING FORMATION PROTEIN FLGA"/>
    <property type="match status" value="1"/>
</dbReference>
<dbReference type="PANTHER" id="PTHR36307:SF1">
    <property type="entry name" value="FLAGELLA BASAL BODY P-RING FORMATION PROTEIN FLGA"/>
    <property type="match status" value="1"/>
</dbReference>
<comment type="subcellular location">
    <subcellularLocation>
        <location evidence="1">Periplasm</location>
    </subcellularLocation>
</comment>
<dbReference type="GO" id="GO:0044780">
    <property type="term" value="P:bacterial-type flagellum assembly"/>
    <property type="evidence" value="ECO:0007669"/>
    <property type="project" value="InterPro"/>
</dbReference>
<keyword evidence="4 7" id="KW-0732">Signal</keyword>
<dbReference type="InterPro" id="IPR041231">
    <property type="entry name" value="FlgA_N"/>
</dbReference>
<dbReference type="GO" id="GO:0042597">
    <property type="term" value="C:periplasmic space"/>
    <property type="evidence" value="ECO:0007669"/>
    <property type="project" value="UniProtKB-SubCell"/>
</dbReference>
<comment type="similarity">
    <text evidence="2">Belongs to the FlgA family.</text>
</comment>
<feature type="domain" description="SAF" evidence="8">
    <location>
        <begin position="126"/>
        <end position="188"/>
    </location>
</feature>